<organism evidence="1 2">
    <name type="scientific">Halomonas flagellata</name>
    <dbReference type="NCBI Taxonomy" id="2920385"/>
    <lineage>
        <taxon>Bacteria</taxon>
        <taxon>Pseudomonadati</taxon>
        <taxon>Pseudomonadota</taxon>
        <taxon>Gammaproteobacteria</taxon>
        <taxon>Oceanospirillales</taxon>
        <taxon>Halomonadaceae</taxon>
        <taxon>Halomonas</taxon>
    </lineage>
</organism>
<dbReference type="EMBL" id="JAKVPY010000007">
    <property type="protein sequence ID" value="MCH4562994.1"/>
    <property type="molecule type" value="Genomic_DNA"/>
</dbReference>
<keyword evidence="1" id="KW-0966">Cell projection</keyword>
<keyword evidence="2" id="KW-1185">Reference proteome</keyword>
<evidence type="ECO:0000313" key="2">
    <source>
        <dbReference type="Proteomes" id="UP001202117"/>
    </source>
</evidence>
<dbReference type="Pfam" id="PF06366">
    <property type="entry name" value="FlhE"/>
    <property type="match status" value="1"/>
</dbReference>
<dbReference type="Proteomes" id="UP001202117">
    <property type="component" value="Unassembled WGS sequence"/>
</dbReference>
<comment type="caution">
    <text evidence="1">The sequence shown here is derived from an EMBL/GenBank/DDBJ whole genome shotgun (WGS) entry which is preliminary data.</text>
</comment>
<dbReference type="RefSeq" id="WP_240567756.1">
    <property type="nucleotide sequence ID" value="NZ_JAKVPY010000007.1"/>
</dbReference>
<keyword evidence="1" id="KW-0282">Flagellum</keyword>
<proteinExistence type="predicted"/>
<reference evidence="1 2" key="1">
    <citation type="submission" date="2022-02" db="EMBL/GenBank/DDBJ databases">
        <title>Halomonas fukangensis sp. nov., a halophilic bacterium isolated from a bulk soil of Kalidium foliatum at Fukang.</title>
        <authorList>
            <person name="Huang Y."/>
        </authorList>
    </citation>
    <scope>NUCLEOTIDE SEQUENCE [LARGE SCALE GENOMIC DNA]</scope>
    <source>
        <strain evidence="1 2">EGI 63088</strain>
    </source>
</reference>
<gene>
    <name evidence="1" type="ORF">MKP05_07605</name>
</gene>
<protein>
    <submittedName>
        <fullName evidence="1">Flagellar protein FlhE</fullName>
    </submittedName>
</protein>
<dbReference type="InterPro" id="IPR009420">
    <property type="entry name" value="FlhE"/>
</dbReference>
<evidence type="ECO:0000313" key="1">
    <source>
        <dbReference type="EMBL" id="MCH4562994.1"/>
    </source>
</evidence>
<name>A0ABS9RT68_9GAMM</name>
<sequence>MSGAGGKLASLGVALGPALALVMALTVGPALAAGSWVATAPGVRVALVEREVASSPLAPPAAVSGGTIDSVGWRFRLPPGEAVRARLCHAEGCMALGAAQGRSRALAGLPADAPLHFRFALAPVQRQAVAVQGLQVIVNYR</sequence>
<keyword evidence="1" id="KW-0969">Cilium</keyword>
<accession>A0ABS9RT68</accession>